<dbReference type="SUPFAM" id="SSF52172">
    <property type="entry name" value="CheY-like"/>
    <property type="match status" value="1"/>
</dbReference>
<keyword evidence="1 2" id="KW-0597">Phosphoprotein</keyword>
<reference evidence="4 5" key="1">
    <citation type="submission" date="2019-07" db="EMBL/GenBank/DDBJ databases">
        <title>Thalassofilum flectens gen. nov., sp. nov., a novel moderate thermophilic anaerobe from a shallow sea hot spring in Kunashir Island (Russia), representing a new family in the order Bacteroidales, and proposal of Thalassofilacea fam. nov.</title>
        <authorList>
            <person name="Kochetkova T.V."/>
            <person name="Podosokorskaya O.A."/>
            <person name="Novikov A."/>
            <person name="Elcheninov A.G."/>
            <person name="Toshchakov S.V."/>
            <person name="Kublanov I.V."/>
        </authorList>
    </citation>
    <scope>NUCLEOTIDE SEQUENCE [LARGE SCALE GENOMIC DNA]</scope>
    <source>
        <strain evidence="4 5">38-H</strain>
    </source>
</reference>
<dbReference type="InterPro" id="IPR001789">
    <property type="entry name" value="Sig_transdc_resp-reg_receiver"/>
</dbReference>
<keyword evidence="5" id="KW-1185">Reference proteome</keyword>
<dbReference type="Gene3D" id="3.40.50.2300">
    <property type="match status" value="1"/>
</dbReference>
<feature type="domain" description="Response regulatory" evidence="3">
    <location>
        <begin position="6"/>
        <end position="122"/>
    </location>
</feature>
<dbReference type="Pfam" id="PF00072">
    <property type="entry name" value="Response_reg"/>
    <property type="match status" value="1"/>
</dbReference>
<evidence type="ECO:0000256" key="1">
    <source>
        <dbReference type="ARBA" id="ARBA00022553"/>
    </source>
</evidence>
<dbReference type="InterPro" id="IPR050595">
    <property type="entry name" value="Bact_response_regulator"/>
</dbReference>
<dbReference type="InterPro" id="IPR011006">
    <property type="entry name" value="CheY-like_superfamily"/>
</dbReference>
<accession>A0A7D3XVT1</accession>
<proteinExistence type="predicted"/>
<sequence>MSSSGYILIVDDSVTNQVLLESILEEEGYKTITVSNIKEAWLRIEKERPRLILLDLLMPNTTGVEFLQEFMASSFAKHIPVFVVSAANTSYYKEKCKALGVNEFFPKPVDIKYLISRVKQVLSNQ</sequence>
<organism evidence="4 5">
    <name type="scientific">Tenuifilum thalassicum</name>
    <dbReference type="NCBI Taxonomy" id="2590900"/>
    <lineage>
        <taxon>Bacteria</taxon>
        <taxon>Pseudomonadati</taxon>
        <taxon>Bacteroidota</taxon>
        <taxon>Bacteroidia</taxon>
        <taxon>Bacteroidales</taxon>
        <taxon>Tenuifilaceae</taxon>
        <taxon>Tenuifilum</taxon>
    </lineage>
</organism>
<protein>
    <submittedName>
        <fullName evidence="4">Response regulator</fullName>
    </submittedName>
</protein>
<dbReference type="GO" id="GO:0000160">
    <property type="term" value="P:phosphorelay signal transduction system"/>
    <property type="evidence" value="ECO:0007669"/>
    <property type="project" value="InterPro"/>
</dbReference>
<dbReference type="Proteomes" id="UP000500961">
    <property type="component" value="Chromosome"/>
</dbReference>
<evidence type="ECO:0000256" key="2">
    <source>
        <dbReference type="PROSITE-ProRule" id="PRU00169"/>
    </source>
</evidence>
<evidence type="ECO:0000259" key="3">
    <source>
        <dbReference type="PROSITE" id="PS50110"/>
    </source>
</evidence>
<dbReference type="KEGG" id="ttz:FHG85_07375"/>
<evidence type="ECO:0000313" key="5">
    <source>
        <dbReference type="Proteomes" id="UP000500961"/>
    </source>
</evidence>
<dbReference type="PANTHER" id="PTHR44591">
    <property type="entry name" value="STRESS RESPONSE REGULATOR PROTEIN 1"/>
    <property type="match status" value="1"/>
</dbReference>
<dbReference type="EMBL" id="CP041345">
    <property type="protein sequence ID" value="QKG80088.1"/>
    <property type="molecule type" value="Genomic_DNA"/>
</dbReference>
<feature type="modified residue" description="4-aspartylphosphate" evidence="2">
    <location>
        <position position="55"/>
    </location>
</feature>
<gene>
    <name evidence="4" type="ORF">FHG85_07375</name>
</gene>
<evidence type="ECO:0000313" key="4">
    <source>
        <dbReference type="EMBL" id="QKG80088.1"/>
    </source>
</evidence>
<dbReference type="PROSITE" id="PS50110">
    <property type="entry name" value="RESPONSE_REGULATORY"/>
    <property type="match status" value="1"/>
</dbReference>
<dbReference type="CDD" id="cd00156">
    <property type="entry name" value="REC"/>
    <property type="match status" value="1"/>
</dbReference>
<dbReference type="PANTHER" id="PTHR44591:SF3">
    <property type="entry name" value="RESPONSE REGULATORY DOMAIN-CONTAINING PROTEIN"/>
    <property type="match status" value="1"/>
</dbReference>
<dbReference type="AlphaFoldDB" id="A0A7D3XVT1"/>
<dbReference type="RefSeq" id="WP_173074487.1">
    <property type="nucleotide sequence ID" value="NZ_CP041345.1"/>
</dbReference>
<name>A0A7D3XVT1_9BACT</name>
<dbReference type="SMART" id="SM00448">
    <property type="entry name" value="REC"/>
    <property type="match status" value="1"/>
</dbReference>